<protein>
    <submittedName>
        <fullName evidence="1">CRISPR-associated protein, CT1974 family</fullName>
    </submittedName>
</protein>
<reference evidence="1 2" key="1">
    <citation type="submission" date="2012-02" db="EMBL/GenBank/DDBJ databases">
        <title>Shotgun genome sequence of Phaeospirillum photometricum DSM 122.</title>
        <authorList>
            <person name="Duquesne K."/>
            <person name="Sturgis J."/>
        </authorList>
    </citation>
    <scope>NUCLEOTIDE SEQUENCE [LARGE SCALE GENOMIC DNA]</scope>
    <source>
        <strain evidence="2">DSM122</strain>
    </source>
</reference>
<name>H6SSN6_PARPM</name>
<evidence type="ECO:0000313" key="1">
    <source>
        <dbReference type="EMBL" id="CCG07915.1"/>
    </source>
</evidence>
<organism evidence="1 2">
    <name type="scientific">Pararhodospirillum photometricum DSM 122</name>
    <dbReference type="NCBI Taxonomy" id="1150469"/>
    <lineage>
        <taxon>Bacteria</taxon>
        <taxon>Pseudomonadati</taxon>
        <taxon>Pseudomonadota</taxon>
        <taxon>Alphaproteobacteria</taxon>
        <taxon>Rhodospirillales</taxon>
        <taxon>Rhodospirillaceae</taxon>
        <taxon>Pararhodospirillum</taxon>
    </lineage>
</organism>
<sequence length="241" mass="26697">MPCAPRPRESCHVPKPCHLASAQPPGFFALVGPRMRADDPSFAHKLIWTLFADAPDASRDFLFHVTERQPFQALVRSERQPVDGLGCWKIETLPFQPALRSGLRLAFALNAVATKWEKAAQSGQRGRPHDAVMAEWKALPAERQRHVSPDEIADPVGRDWLARQGAVLGFDLDHDQTRVLRYERHRFPNKGRSPITVGSLSFQGELTVTAPAAFAKALKEGIGRQKAFGFGMLHIALPSPS</sequence>
<dbReference type="AlphaFoldDB" id="H6SSN6"/>
<dbReference type="SUPFAM" id="SSF117987">
    <property type="entry name" value="CRISPR-associated protein"/>
    <property type="match status" value="1"/>
</dbReference>
<keyword evidence="2" id="KW-1185">Reference proteome</keyword>
<dbReference type="Proteomes" id="UP000033220">
    <property type="component" value="Chromosome DSM 122"/>
</dbReference>
<dbReference type="Gene3D" id="3.30.70.1210">
    <property type="entry name" value="Crispr-associated protein, domain 2"/>
    <property type="match status" value="1"/>
</dbReference>
<accession>H6SSN6</accession>
<evidence type="ECO:0000313" key="2">
    <source>
        <dbReference type="Proteomes" id="UP000033220"/>
    </source>
</evidence>
<dbReference type="InterPro" id="IPR010179">
    <property type="entry name" value="CRISPR-assoc_prot_Cse3"/>
</dbReference>
<dbReference type="Pfam" id="PF08798">
    <property type="entry name" value="CRISPR_assoc"/>
    <property type="match status" value="1"/>
</dbReference>
<dbReference type="SMART" id="SM01101">
    <property type="entry name" value="CRISPR_assoc"/>
    <property type="match status" value="1"/>
</dbReference>
<dbReference type="NCBIfam" id="TIGR01907">
    <property type="entry name" value="casE_Cse3"/>
    <property type="match status" value="1"/>
</dbReference>
<dbReference type="PATRIC" id="fig|1150469.3.peg.1455"/>
<dbReference type="KEGG" id="rpm:RSPPHO_01289"/>
<dbReference type="Gene3D" id="3.30.70.1200">
    <property type="entry name" value="Crispr-associated protein, domain 1"/>
    <property type="match status" value="1"/>
</dbReference>
<dbReference type="HOGENOM" id="CLU_080982_1_0_5"/>
<dbReference type="CDD" id="cd09727">
    <property type="entry name" value="Cas6_I-E"/>
    <property type="match status" value="1"/>
</dbReference>
<dbReference type="STRING" id="1150469.RSPPHO_01289"/>
<dbReference type="EMBL" id="HE663493">
    <property type="protein sequence ID" value="CCG07915.1"/>
    <property type="molecule type" value="Genomic_DNA"/>
</dbReference>
<gene>
    <name evidence="1" type="ORF">RSPPHO_01289</name>
</gene>
<proteinExistence type="predicted"/>